<dbReference type="Proteomes" id="UP001458880">
    <property type="component" value="Unassembled WGS sequence"/>
</dbReference>
<sequence>MPKQYNGSLYQQAKWAIVYPIHYMARKTMPDCKSEKYKNWYPFTFLISMIWISFYSYFMVWMITIIGSTLNIPDTVMGLTFVAAGVSVPDALSSIAVLKEGYGDMAVSNAVGSNVFDILVCLGLPWFIQTAIIKPGSHVNVISKGLTYSTLSLLSTVVFLVGATHMNGWKLDRRYGIILMIWYLIFISFASMYELNVFGPLNPPECLSKY</sequence>
<keyword evidence="11" id="KW-0630">Potassium</keyword>
<evidence type="ECO:0000256" key="7">
    <source>
        <dbReference type="ARBA" id="ARBA00022692"/>
    </source>
</evidence>
<feature type="transmembrane region" description="Helical" evidence="17">
    <location>
        <begin position="43"/>
        <end position="70"/>
    </location>
</feature>
<keyword evidence="9" id="KW-0106">Calcium</keyword>
<evidence type="ECO:0000256" key="8">
    <source>
        <dbReference type="ARBA" id="ARBA00022729"/>
    </source>
</evidence>
<name>A0AAW1L6Z5_POPJA</name>
<keyword evidence="16" id="KW-0739">Sodium transport</keyword>
<keyword evidence="15 17" id="KW-0472">Membrane</keyword>
<keyword evidence="6" id="KW-0109">Calcium transport</keyword>
<dbReference type="GO" id="GO:0005262">
    <property type="term" value="F:calcium channel activity"/>
    <property type="evidence" value="ECO:0007669"/>
    <property type="project" value="TreeGrafter"/>
</dbReference>
<evidence type="ECO:0000256" key="2">
    <source>
        <dbReference type="ARBA" id="ARBA00005364"/>
    </source>
</evidence>
<keyword evidence="3" id="KW-0813">Transport</keyword>
<evidence type="ECO:0000256" key="15">
    <source>
        <dbReference type="ARBA" id="ARBA00023136"/>
    </source>
</evidence>
<dbReference type="InterPro" id="IPR004837">
    <property type="entry name" value="NaCa_Exmemb"/>
</dbReference>
<keyword evidence="20" id="KW-1185">Reference proteome</keyword>
<dbReference type="GO" id="GO:0005886">
    <property type="term" value="C:plasma membrane"/>
    <property type="evidence" value="ECO:0007669"/>
    <property type="project" value="TreeGrafter"/>
</dbReference>
<evidence type="ECO:0000256" key="5">
    <source>
        <dbReference type="ARBA" id="ARBA00022538"/>
    </source>
</evidence>
<dbReference type="Gene3D" id="1.20.1420.30">
    <property type="entry name" value="NCX, central ion-binding region"/>
    <property type="match status" value="1"/>
</dbReference>
<evidence type="ECO:0000256" key="6">
    <source>
        <dbReference type="ARBA" id="ARBA00022568"/>
    </source>
</evidence>
<dbReference type="EMBL" id="JASPKY010000144">
    <property type="protein sequence ID" value="KAK9730660.1"/>
    <property type="molecule type" value="Genomic_DNA"/>
</dbReference>
<keyword evidence="12 17" id="KW-1133">Transmembrane helix</keyword>
<keyword evidence="10" id="KW-0769">Symport</keyword>
<accession>A0AAW1L6Z5</accession>
<feature type="transmembrane region" description="Helical" evidence="17">
    <location>
        <begin position="175"/>
        <end position="193"/>
    </location>
</feature>
<keyword evidence="8" id="KW-0732">Signal</keyword>
<evidence type="ECO:0000256" key="11">
    <source>
        <dbReference type="ARBA" id="ARBA00022958"/>
    </source>
</evidence>
<reference evidence="19 20" key="1">
    <citation type="journal article" date="2024" name="BMC Genomics">
        <title>De novo assembly and annotation of Popillia japonica's genome with initial clues to its potential as an invasive pest.</title>
        <authorList>
            <person name="Cucini C."/>
            <person name="Boschi S."/>
            <person name="Funari R."/>
            <person name="Cardaioli E."/>
            <person name="Iannotti N."/>
            <person name="Marturano G."/>
            <person name="Paoli F."/>
            <person name="Bruttini M."/>
            <person name="Carapelli A."/>
            <person name="Frati F."/>
            <person name="Nardi F."/>
        </authorList>
    </citation>
    <scope>NUCLEOTIDE SEQUENCE [LARGE SCALE GENOMIC DNA]</scope>
    <source>
        <strain evidence="19">DMR45628</strain>
    </source>
</reference>
<evidence type="ECO:0000256" key="16">
    <source>
        <dbReference type="ARBA" id="ARBA00023201"/>
    </source>
</evidence>
<evidence type="ECO:0000259" key="18">
    <source>
        <dbReference type="Pfam" id="PF01699"/>
    </source>
</evidence>
<evidence type="ECO:0000256" key="14">
    <source>
        <dbReference type="ARBA" id="ARBA00023065"/>
    </source>
</evidence>
<dbReference type="GO" id="GO:0015293">
    <property type="term" value="F:symporter activity"/>
    <property type="evidence" value="ECO:0007669"/>
    <property type="project" value="UniProtKB-KW"/>
</dbReference>
<feature type="transmembrane region" description="Helical" evidence="17">
    <location>
        <begin position="145"/>
        <end position="163"/>
    </location>
</feature>
<dbReference type="InterPro" id="IPR004481">
    <property type="entry name" value="K/Na/Ca-exchanger"/>
</dbReference>
<comment type="subcellular location">
    <subcellularLocation>
        <location evidence="1">Membrane</location>
        <topology evidence="1">Multi-pass membrane protein</topology>
    </subcellularLocation>
</comment>
<dbReference type="AlphaFoldDB" id="A0AAW1L6Z5"/>
<comment type="similarity">
    <text evidence="2">Belongs to the Ca(2+):cation antiporter (CaCA) (TC 2.A.19) family. SLC24A subfamily.</text>
</comment>
<evidence type="ECO:0000256" key="17">
    <source>
        <dbReference type="SAM" id="Phobius"/>
    </source>
</evidence>
<organism evidence="19 20">
    <name type="scientific">Popillia japonica</name>
    <name type="common">Japanese beetle</name>
    <dbReference type="NCBI Taxonomy" id="7064"/>
    <lineage>
        <taxon>Eukaryota</taxon>
        <taxon>Metazoa</taxon>
        <taxon>Ecdysozoa</taxon>
        <taxon>Arthropoda</taxon>
        <taxon>Hexapoda</taxon>
        <taxon>Insecta</taxon>
        <taxon>Pterygota</taxon>
        <taxon>Neoptera</taxon>
        <taxon>Endopterygota</taxon>
        <taxon>Coleoptera</taxon>
        <taxon>Polyphaga</taxon>
        <taxon>Scarabaeiformia</taxon>
        <taxon>Scarabaeidae</taxon>
        <taxon>Rutelinae</taxon>
        <taxon>Popillia</taxon>
    </lineage>
</organism>
<dbReference type="Pfam" id="PF01699">
    <property type="entry name" value="Na_Ca_ex"/>
    <property type="match status" value="1"/>
</dbReference>
<dbReference type="GO" id="GO:0008273">
    <property type="term" value="F:calcium, potassium:sodium antiporter activity"/>
    <property type="evidence" value="ECO:0007669"/>
    <property type="project" value="TreeGrafter"/>
</dbReference>
<evidence type="ECO:0000256" key="10">
    <source>
        <dbReference type="ARBA" id="ARBA00022847"/>
    </source>
</evidence>
<dbReference type="FunFam" id="1.20.1420.30:FF:000009">
    <property type="entry name" value="sodium/potassium/calcium exchanger 5 isoform X2"/>
    <property type="match status" value="1"/>
</dbReference>
<keyword evidence="4" id="KW-0050">Antiport</keyword>
<evidence type="ECO:0000256" key="9">
    <source>
        <dbReference type="ARBA" id="ARBA00022837"/>
    </source>
</evidence>
<evidence type="ECO:0000313" key="20">
    <source>
        <dbReference type="Proteomes" id="UP001458880"/>
    </source>
</evidence>
<gene>
    <name evidence="19" type="ORF">QE152_g14339</name>
</gene>
<feature type="transmembrane region" description="Helical" evidence="17">
    <location>
        <begin position="76"/>
        <end position="98"/>
    </location>
</feature>
<evidence type="ECO:0000256" key="1">
    <source>
        <dbReference type="ARBA" id="ARBA00004141"/>
    </source>
</evidence>
<keyword evidence="14" id="KW-0406">Ion transport</keyword>
<evidence type="ECO:0000313" key="19">
    <source>
        <dbReference type="EMBL" id="KAK9730660.1"/>
    </source>
</evidence>
<keyword evidence="13" id="KW-0915">Sodium</keyword>
<keyword evidence="5" id="KW-0633">Potassium transport</keyword>
<evidence type="ECO:0000256" key="13">
    <source>
        <dbReference type="ARBA" id="ARBA00023053"/>
    </source>
</evidence>
<evidence type="ECO:0000256" key="12">
    <source>
        <dbReference type="ARBA" id="ARBA00022989"/>
    </source>
</evidence>
<dbReference type="PANTHER" id="PTHR10846">
    <property type="entry name" value="SODIUM/POTASSIUM/CALCIUM EXCHANGER"/>
    <property type="match status" value="1"/>
</dbReference>
<evidence type="ECO:0000256" key="3">
    <source>
        <dbReference type="ARBA" id="ARBA00022448"/>
    </source>
</evidence>
<evidence type="ECO:0000256" key="4">
    <source>
        <dbReference type="ARBA" id="ARBA00022449"/>
    </source>
</evidence>
<protein>
    <submittedName>
        <fullName evidence="19">Sodium/calcium exchanger protein</fullName>
    </submittedName>
</protein>
<proteinExistence type="inferred from homology"/>
<feature type="domain" description="Sodium/calcium exchanger membrane region" evidence="18">
    <location>
        <begin position="41"/>
        <end position="190"/>
    </location>
</feature>
<comment type="caution">
    <text evidence="19">The sequence shown here is derived from an EMBL/GenBank/DDBJ whole genome shotgun (WGS) entry which is preliminary data.</text>
</comment>
<dbReference type="GO" id="GO:0006874">
    <property type="term" value="P:intracellular calcium ion homeostasis"/>
    <property type="evidence" value="ECO:0007669"/>
    <property type="project" value="TreeGrafter"/>
</dbReference>
<dbReference type="InterPro" id="IPR044880">
    <property type="entry name" value="NCX_ion-bd_dom_sf"/>
</dbReference>
<dbReference type="PANTHER" id="PTHR10846:SF74">
    <property type="entry name" value="SODIUM_POTASSIUM_CALCIUM EXCHANGER CG1090-RELATED"/>
    <property type="match status" value="1"/>
</dbReference>
<keyword evidence="7 17" id="KW-0812">Transmembrane</keyword>
<feature type="transmembrane region" description="Helical" evidence="17">
    <location>
        <begin position="110"/>
        <end position="133"/>
    </location>
</feature>